<dbReference type="Gene3D" id="3.10.580.10">
    <property type="entry name" value="CBS-domain"/>
    <property type="match status" value="1"/>
</dbReference>
<evidence type="ECO:0000313" key="5">
    <source>
        <dbReference type="Proteomes" id="UP000739538"/>
    </source>
</evidence>
<dbReference type="PROSITE" id="PS51371">
    <property type="entry name" value="CBS"/>
    <property type="match status" value="2"/>
</dbReference>
<evidence type="ECO:0000313" key="4">
    <source>
        <dbReference type="EMBL" id="MCA9754804.1"/>
    </source>
</evidence>
<evidence type="ECO:0000256" key="2">
    <source>
        <dbReference type="PROSITE-ProRule" id="PRU00703"/>
    </source>
</evidence>
<feature type="domain" description="CBS" evidence="3">
    <location>
        <begin position="76"/>
        <end position="138"/>
    </location>
</feature>
<sequence length="146" mass="16447">MLVRDWMTRNPVTIGPDTPVQEAYRIFREYEIRHLPVVDNRGRLIGLVSDHDIGSLLFQRLGDDGPRELGTVEAVMTRNVISIHADEQMSKTALLLHNRKFGCLPVVGVNEELLGIITTNDMLEILIALLTDQEKVDEEDDDQALG</sequence>
<reference evidence="4" key="1">
    <citation type="submission" date="2020-04" db="EMBL/GenBank/DDBJ databases">
        <authorList>
            <person name="Zhang T."/>
        </authorList>
    </citation>
    <scope>NUCLEOTIDE SEQUENCE</scope>
    <source>
        <strain evidence="4">HKST-UBA02</strain>
    </source>
</reference>
<dbReference type="SMART" id="SM00116">
    <property type="entry name" value="CBS"/>
    <property type="match status" value="2"/>
</dbReference>
<evidence type="ECO:0000259" key="3">
    <source>
        <dbReference type="PROSITE" id="PS51371"/>
    </source>
</evidence>
<feature type="domain" description="CBS" evidence="3">
    <location>
        <begin position="7"/>
        <end position="64"/>
    </location>
</feature>
<keyword evidence="2" id="KW-0129">CBS domain</keyword>
<reference evidence="4" key="2">
    <citation type="journal article" date="2021" name="Microbiome">
        <title>Successional dynamics and alternative stable states in a saline activated sludge microbial community over 9 years.</title>
        <authorList>
            <person name="Wang Y."/>
            <person name="Ye J."/>
            <person name="Ju F."/>
            <person name="Liu L."/>
            <person name="Boyd J.A."/>
            <person name="Deng Y."/>
            <person name="Parks D.H."/>
            <person name="Jiang X."/>
            <person name="Yin X."/>
            <person name="Woodcroft B.J."/>
            <person name="Tyson G.W."/>
            <person name="Hugenholtz P."/>
            <person name="Polz M.F."/>
            <person name="Zhang T."/>
        </authorList>
    </citation>
    <scope>NUCLEOTIDE SEQUENCE</scope>
    <source>
        <strain evidence="4">HKST-UBA02</strain>
    </source>
</reference>
<dbReference type="InterPro" id="IPR046342">
    <property type="entry name" value="CBS_dom_sf"/>
</dbReference>
<dbReference type="CDD" id="cd04584">
    <property type="entry name" value="CBS_pair_AcuB_like"/>
    <property type="match status" value="1"/>
</dbReference>
<accession>A0A956SCV7</accession>
<dbReference type="PANTHER" id="PTHR48108:SF34">
    <property type="entry name" value="CBS DOMAIN-CONTAINING PROTEIN YHCV"/>
    <property type="match status" value="1"/>
</dbReference>
<dbReference type="SUPFAM" id="SSF54631">
    <property type="entry name" value="CBS-domain pair"/>
    <property type="match status" value="1"/>
</dbReference>
<dbReference type="AlphaFoldDB" id="A0A956SCV7"/>
<protein>
    <submittedName>
        <fullName evidence="4">CBS domain-containing protein</fullName>
    </submittedName>
</protein>
<dbReference type="Proteomes" id="UP000739538">
    <property type="component" value="Unassembled WGS sequence"/>
</dbReference>
<organism evidence="4 5">
    <name type="scientific">Eiseniibacteriota bacterium</name>
    <dbReference type="NCBI Taxonomy" id="2212470"/>
    <lineage>
        <taxon>Bacteria</taxon>
        <taxon>Candidatus Eiseniibacteriota</taxon>
    </lineage>
</organism>
<keyword evidence="1" id="KW-0677">Repeat</keyword>
<evidence type="ECO:0000256" key="1">
    <source>
        <dbReference type="ARBA" id="ARBA00022737"/>
    </source>
</evidence>
<dbReference type="InterPro" id="IPR000644">
    <property type="entry name" value="CBS_dom"/>
</dbReference>
<dbReference type="EMBL" id="JAGQHS010000009">
    <property type="protein sequence ID" value="MCA9754804.1"/>
    <property type="molecule type" value="Genomic_DNA"/>
</dbReference>
<proteinExistence type="predicted"/>
<dbReference type="InterPro" id="IPR051462">
    <property type="entry name" value="CBS_domain-containing"/>
</dbReference>
<name>A0A956SCV7_UNCEI</name>
<comment type="caution">
    <text evidence="4">The sequence shown here is derived from an EMBL/GenBank/DDBJ whole genome shotgun (WGS) entry which is preliminary data.</text>
</comment>
<gene>
    <name evidence="4" type="ORF">KDA27_03310</name>
</gene>
<dbReference type="Pfam" id="PF00571">
    <property type="entry name" value="CBS"/>
    <property type="match status" value="2"/>
</dbReference>
<dbReference type="PANTHER" id="PTHR48108">
    <property type="entry name" value="CBS DOMAIN-CONTAINING PROTEIN CBSX2, CHLOROPLASTIC"/>
    <property type="match status" value="1"/>
</dbReference>